<comment type="similarity">
    <text evidence="1">Belongs to the 3-beta-HSD family.</text>
</comment>
<evidence type="ECO:0000256" key="2">
    <source>
        <dbReference type="ARBA" id="ARBA00023002"/>
    </source>
</evidence>
<dbReference type="EMBL" id="KE504244">
    <property type="protein sequence ID" value="EPS94126.1"/>
    <property type="molecule type" value="Genomic_DNA"/>
</dbReference>
<dbReference type="Proteomes" id="UP000015241">
    <property type="component" value="Unassembled WGS sequence"/>
</dbReference>
<dbReference type="STRING" id="743788.S8DKM0"/>
<dbReference type="GO" id="GO:0016616">
    <property type="term" value="F:oxidoreductase activity, acting on the CH-OH group of donors, NAD or NADP as acceptor"/>
    <property type="evidence" value="ECO:0007669"/>
    <property type="project" value="InterPro"/>
</dbReference>
<evidence type="ECO:0000259" key="3">
    <source>
        <dbReference type="Pfam" id="PF01073"/>
    </source>
</evidence>
<dbReference type="Gene3D" id="3.40.50.720">
    <property type="entry name" value="NAD(P)-binding Rossmann-like Domain"/>
    <property type="match status" value="1"/>
</dbReference>
<dbReference type="AlphaFoldDB" id="S8DKM0"/>
<keyword evidence="2" id="KW-0560">Oxidoreductase</keyword>
<name>S8DKM0_FOMSC</name>
<evidence type="ECO:0000256" key="1">
    <source>
        <dbReference type="ARBA" id="ARBA00009219"/>
    </source>
</evidence>
<dbReference type="InParanoid" id="S8DKM0"/>
<proteinExistence type="inferred from homology"/>
<dbReference type="eggNOG" id="KOG1430">
    <property type="taxonomic scope" value="Eukaryota"/>
</dbReference>
<protein>
    <submittedName>
        <fullName evidence="4">NAD-binding protein</fullName>
    </submittedName>
</protein>
<dbReference type="SUPFAM" id="SSF51735">
    <property type="entry name" value="NAD(P)-binding Rossmann-fold domains"/>
    <property type="match status" value="1"/>
</dbReference>
<feature type="domain" description="3-beta hydroxysteroid dehydrogenase/isomerase" evidence="3">
    <location>
        <begin position="6"/>
        <end position="270"/>
    </location>
</feature>
<dbReference type="InterPro" id="IPR036291">
    <property type="entry name" value="NAD(P)-bd_dom_sf"/>
</dbReference>
<dbReference type="InterPro" id="IPR050177">
    <property type="entry name" value="Lipid_A_modif_metabolic_enz"/>
</dbReference>
<dbReference type="GO" id="GO:0006694">
    <property type="term" value="P:steroid biosynthetic process"/>
    <property type="evidence" value="ECO:0007669"/>
    <property type="project" value="InterPro"/>
</dbReference>
<dbReference type="FunCoup" id="S8DKM0">
    <property type="interactions" value="138"/>
</dbReference>
<evidence type="ECO:0000313" key="5">
    <source>
        <dbReference type="Proteomes" id="UP000015241"/>
    </source>
</evidence>
<dbReference type="OrthoDB" id="10058185at2759"/>
<dbReference type="HOGENOM" id="CLU_007383_6_8_1"/>
<keyword evidence="5" id="KW-1185">Reference proteome</keyword>
<accession>S8DKM0</accession>
<dbReference type="InterPro" id="IPR002225">
    <property type="entry name" value="3Beta_OHSteriod_DH/Estase"/>
</dbReference>
<dbReference type="PANTHER" id="PTHR43245">
    <property type="entry name" value="BIFUNCTIONAL POLYMYXIN RESISTANCE PROTEIN ARNA"/>
    <property type="match status" value="1"/>
</dbReference>
<reference evidence="4 5" key="1">
    <citation type="journal article" date="2012" name="Science">
        <title>The Paleozoic origin of enzymatic lignin decomposition reconstructed from 31 fungal genomes.</title>
        <authorList>
            <person name="Floudas D."/>
            <person name="Binder M."/>
            <person name="Riley R."/>
            <person name="Barry K."/>
            <person name="Blanchette R.A."/>
            <person name="Henrissat B."/>
            <person name="Martinez A.T."/>
            <person name="Otillar R."/>
            <person name="Spatafora J.W."/>
            <person name="Yadav J.S."/>
            <person name="Aerts A."/>
            <person name="Benoit I."/>
            <person name="Boyd A."/>
            <person name="Carlson A."/>
            <person name="Copeland A."/>
            <person name="Coutinho P.M."/>
            <person name="de Vries R.P."/>
            <person name="Ferreira P."/>
            <person name="Findley K."/>
            <person name="Foster B."/>
            <person name="Gaskell J."/>
            <person name="Glotzer D."/>
            <person name="Gorecki P."/>
            <person name="Heitman J."/>
            <person name="Hesse C."/>
            <person name="Hori C."/>
            <person name="Igarashi K."/>
            <person name="Jurgens J.A."/>
            <person name="Kallen N."/>
            <person name="Kersten P."/>
            <person name="Kohler A."/>
            <person name="Kuees U."/>
            <person name="Kumar T.K.A."/>
            <person name="Kuo A."/>
            <person name="LaButti K."/>
            <person name="Larrondo L.F."/>
            <person name="Lindquist E."/>
            <person name="Ling A."/>
            <person name="Lombard V."/>
            <person name="Lucas S."/>
            <person name="Lundell T."/>
            <person name="Martin R."/>
            <person name="McLaughlin D.J."/>
            <person name="Morgenstern I."/>
            <person name="Morin E."/>
            <person name="Murat C."/>
            <person name="Nagy L.G."/>
            <person name="Nolan M."/>
            <person name="Ohm R.A."/>
            <person name="Patyshakuliyeva A."/>
            <person name="Rokas A."/>
            <person name="Ruiz-Duenas F.J."/>
            <person name="Sabat G."/>
            <person name="Salamov A."/>
            <person name="Samejima M."/>
            <person name="Schmutz J."/>
            <person name="Slot J.C."/>
            <person name="St John F."/>
            <person name="Stenlid J."/>
            <person name="Sun H."/>
            <person name="Sun S."/>
            <person name="Syed K."/>
            <person name="Tsang A."/>
            <person name="Wiebenga A."/>
            <person name="Young D."/>
            <person name="Pisabarro A."/>
            <person name="Eastwood D.C."/>
            <person name="Martin F."/>
            <person name="Cullen D."/>
            <person name="Grigoriev I.V."/>
            <person name="Hibbett D.S."/>
        </authorList>
    </citation>
    <scope>NUCLEOTIDE SEQUENCE</scope>
    <source>
        <strain evidence="5">FP-58527</strain>
    </source>
</reference>
<gene>
    <name evidence="4" type="ORF">FOMPIDRAFT_47897</name>
</gene>
<dbReference type="Pfam" id="PF01073">
    <property type="entry name" value="3Beta_HSD"/>
    <property type="match status" value="1"/>
</dbReference>
<organism evidence="4 5">
    <name type="scientific">Fomitopsis schrenkii</name>
    <name type="common">Brown rot fungus</name>
    <dbReference type="NCBI Taxonomy" id="2126942"/>
    <lineage>
        <taxon>Eukaryota</taxon>
        <taxon>Fungi</taxon>
        <taxon>Dikarya</taxon>
        <taxon>Basidiomycota</taxon>
        <taxon>Agaricomycotina</taxon>
        <taxon>Agaricomycetes</taxon>
        <taxon>Polyporales</taxon>
        <taxon>Fomitopsis</taxon>
    </lineage>
</organism>
<evidence type="ECO:0000313" key="4">
    <source>
        <dbReference type="EMBL" id="EPS94126.1"/>
    </source>
</evidence>
<sequence>MPESYLITGGNGLLGSHIVRQLLERGETAVAVFDIAPAADPDPRVREFLGDITNRGDIVRAVRESNPSCIIHTAALIAGAPKDKMFRVNVEGTQRVIEAARVEWVQKLVFTSSASVVFDGRDQAGVDESAPYPEVPFDDYNASKAEAERLVLAANEEGDSGLKTCSLRVAGLFGCGDRLTVPSFMAAMQAGRTGTQIGDNTNKFDFTYIPNAAHAHLLAADRLSPAHPQHARVAGQAFFISNGTPVPFWDFPRALWREAGHVPARVTVLPKLVALVLAWLMEVWAWLSGGTAPLTRFRVAMVTTTRWCDISRARDALDYEPLYSLDEGIRRSVKWWTESQKSREKAE</sequence>
<dbReference type="PANTHER" id="PTHR43245:SF51">
    <property type="entry name" value="SHORT CHAIN DEHYDROGENASE_REDUCTASE FAMILY 42E, MEMBER 2"/>
    <property type="match status" value="1"/>
</dbReference>